<dbReference type="AlphaFoldDB" id="A0A7V7UC39"/>
<dbReference type="PANTHER" id="PTHR37312">
    <property type="entry name" value="MEMBRANE-BOUND ACYLTRANSFERASE YKRP-RELATED"/>
    <property type="match status" value="1"/>
</dbReference>
<sequence>MAKRNQSLDAMKGFVILLVMIGHIINLNRFYDPYIYPLIEAVQMPAFFMISGYISGMKSPVSNIMDWRQVISKRAVTYLFPFFTWLLLKQWDDLIRGFTNTMIQLDRGLWFLMTLFIINVLFYTTQLLNKKGYQKSKLTGFLGFCVVFLLLSSVFVVQYIMGNPFLSPVLTIKYIPPFLFGYFLSVYKEEIQSIFKREIQTIAFFACLILFFVLCLRQNNFTSPLVILSMSIIKGLLGSYVVFYAFSKSKENLIKSKLAWIGKYTLEIYTVHFHFATKLNSGDLNFGLYSLRGFLFVFATFIIMSITSALLIYMIKQNKVTNLLMFGRNNS</sequence>
<name>A0A7V7UC39_9FIRM</name>
<reference evidence="3 4" key="1">
    <citation type="submission" date="2019-09" db="EMBL/GenBank/DDBJ databases">
        <authorList>
            <person name="Valk L.C."/>
        </authorList>
    </citation>
    <scope>NUCLEOTIDE SEQUENCE [LARGE SCALE GENOMIC DNA]</scope>
    <source>
        <strain evidence="3">GalUA</strain>
    </source>
</reference>
<reference evidence="3 4" key="2">
    <citation type="submission" date="2020-02" db="EMBL/GenBank/DDBJ databases">
        <title>Candidatus Galacturonibacter soehngenii shows hetero-acetogenic catabolism of galacturonic acid but lacks a canonical carbon monoxide dehydrogenase/acetyl-CoA synthase complex.</title>
        <authorList>
            <person name="Diender M."/>
            <person name="Stouten G.R."/>
            <person name="Petersen J.F."/>
            <person name="Nielsen P.H."/>
            <person name="Dueholm M.S."/>
            <person name="Pronk J.T."/>
            <person name="Van Loosdrecht M.C.M."/>
        </authorList>
    </citation>
    <scope>NUCLEOTIDE SEQUENCE [LARGE SCALE GENOMIC DNA]</scope>
    <source>
        <strain evidence="3">GalUA</strain>
    </source>
</reference>
<gene>
    <name evidence="3" type="ORF">F7O84_12035</name>
</gene>
<feature type="transmembrane region" description="Helical" evidence="1">
    <location>
        <begin position="75"/>
        <end position="91"/>
    </location>
</feature>
<feature type="transmembrane region" description="Helical" evidence="1">
    <location>
        <begin position="111"/>
        <end position="129"/>
    </location>
</feature>
<feature type="transmembrane region" description="Helical" evidence="1">
    <location>
        <begin position="199"/>
        <end position="219"/>
    </location>
</feature>
<keyword evidence="1" id="KW-0472">Membrane</keyword>
<organism evidence="3 4">
    <name type="scientific">Candidatus Galacturonatibacter soehngenii</name>
    <dbReference type="NCBI Taxonomy" id="2307010"/>
    <lineage>
        <taxon>Bacteria</taxon>
        <taxon>Bacillati</taxon>
        <taxon>Bacillota</taxon>
        <taxon>Clostridia</taxon>
        <taxon>Lachnospirales</taxon>
        <taxon>Lachnospiraceae</taxon>
        <taxon>Candidatus Galacturonatibacter</taxon>
    </lineage>
</organism>
<dbReference type="InterPro" id="IPR002656">
    <property type="entry name" value="Acyl_transf_3_dom"/>
</dbReference>
<dbReference type="OrthoDB" id="6623990at2"/>
<evidence type="ECO:0000313" key="3">
    <source>
        <dbReference type="EMBL" id="KAB1438274.1"/>
    </source>
</evidence>
<dbReference type="Proteomes" id="UP000461768">
    <property type="component" value="Unassembled WGS sequence"/>
</dbReference>
<comment type="caution">
    <text evidence="3">The sequence shown here is derived from an EMBL/GenBank/DDBJ whole genome shotgun (WGS) entry which is preliminary data.</text>
</comment>
<feature type="transmembrane region" description="Helical" evidence="1">
    <location>
        <begin position="34"/>
        <end position="54"/>
    </location>
</feature>
<evidence type="ECO:0000259" key="2">
    <source>
        <dbReference type="Pfam" id="PF01757"/>
    </source>
</evidence>
<feature type="transmembrane region" description="Helical" evidence="1">
    <location>
        <begin position="225"/>
        <end position="246"/>
    </location>
</feature>
<keyword evidence="1" id="KW-0812">Transmembrane</keyword>
<keyword evidence="4" id="KW-1185">Reference proteome</keyword>
<feature type="transmembrane region" description="Helical" evidence="1">
    <location>
        <begin position="12"/>
        <end position="28"/>
    </location>
</feature>
<keyword evidence="1" id="KW-1133">Transmembrane helix</keyword>
<keyword evidence="3" id="KW-0012">Acyltransferase</keyword>
<dbReference type="InterPro" id="IPR052734">
    <property type="entry name" value="Nod_factor_acetyltransferase"/>
</dbReference>
<keyword evidence="3" id="KW-0808">Transferase</keyword>
<dbReference type="RefSeq" id="WP_151145428.1">
    <property type="nucleotide sequence ID" value="NZ_WAGX01000005.1"/>
</dbReference>
<dbReference type="EMBL" id="WAGX01000005">
    <property type="protein sequence ID" value="KAB1438274.1"/>
    <property type="molecule type" value="Genomic_DNA"/>
</dbReference>
<feature type="transmembrane region" description="Helical" evidence="1">
    <location>
        <begin position="141"/>
        <end position="160"/>
    </location>
</feature>
<proteinExistence type="predicted"/>
<feature type="transmembrane region" description="Helical" evidence="1">
    <location>
        <begin position="295"/>
        <end position="315"/>
    </location>
</feature>
<accession>A0A7V7UC39</accession>
<evidence type="ECO:0000256" key="1">
    <source>
        <dbReference type="SAM" id="Phobius"/>
    </source>
</evidence>
<protein>
    <submittedName>
        <fullName evidence="3">Acyltransferase family protein</fullName>
    </submittedName>
</protein>
<feature type="domain" description="Acyltransferase 3" evidence="2">
    <location>
        <begin position="6"/>
        <end position="313"/>
    </location>
</feature>
<dbReference type="Pfam" id="PF01757">
    <property type="entry name" value="Acyl_transf_3"/>
    <property type="match status" value="1"/>
</dbReference>
<feature type="transmembrane region" description="Helical" evidence="1">
    <location>
        <begin position="166"/>
        <end position="187"/>
    </location>
</feature>
<evidence type="ECO:0000313" key="4">
    <source>
        <dbReference type="Proteomes" id="UP000461768"/>
    </source>
</evidence>
<dbReference type="PANTHER" id="PTHR37312:SF1">
    <property type="entry name" value="MEMBRANE-BOUND ACYLTRANSFERASE YKRP-RELATED"/>
    <property type="match status" value="1"/>
</dbReference>
<dbReference type="GO" id="GO:0016747">
    <property type="term" value="F:acyltransferase activity, transferring groups other than amino-acyl groups"/>
    <property type="evidence" value="ECO:0007669"/>
    <property type="project" value="InterPro"/>
</dbReference>